<dbReference type="HAMAP" id="MF_01416">
    <property type="entry name" value="ATP_synth_delta_bact"/>
    <property type="match status" value="1"/>
</dbReference>
<dbReference type="RefSeq" id="WP_034840613.1">
    <property type="nucleotide sequence ID" value="NZ_JANX01000230.1"/>
</dbReference>
<keyword evidence="6 8" id="KW-0139">CF(1)</keyword>
<evidence type="ECO:0000256" key="6">
    <source>
        <dbReference type="ARBA" id="ARBA00023196"/>
    </source>
</evidence>
<keyword evidence="5 8" id="KW-0472">Membrane</keyword>
<dbReference type="Proteomes" id="UP000029995">
    <property type="component" value="Unassembled WGS sequence"/>
</dbReference>
<proteinExistence type="inferred from homology"/>
<evidence type="ECO:0000256" key="8">
    <source>
        <dbReference type="HAMAP-Rule" id="MF_01416"/>
    </source>
</evidence>
<comment type="caution">
    <text evidence="9">The sequence shown here is derived from an EMBL/GenBank/DDBJ whole genome shotgun (WGS) entry which is preliminary data.</text>
</comment>
<organism evidence="9 10">
    <name type="scientific">Inquilinus limosus MP06</name>
    <dbReference type="NCBI Taxonomy" id="1398085"/>
    <lineage>
        <taxon>Bacteria</taxon>
        <taxon>Pseudomonadati</taxon>
        <taxon>Pseudomonadota</taxon>
        <taxon>Alphaproteobacteria</taxon>
        <taxon>Rhodospirillales</taxon>
        <taxon>Rhodospirillaceae</taxon>
        <taxon>Inquilinus</taxon>
    </lineage>
</organism>
<comment type="subcellular location">
    <subcellularLocation>
        <location evidence="8">Cell membrane</location>
        <topology evidence="8">Peripheral membrane protein</topology>
    </subcellularLocation>
    <subcellularLocation>
        <location evidence="1">Membrane</location>
    </subcellularLocation>
</comment>
<dbReference type="NCBIfam" id="NF004406">
    <property type="entry name" value="PRK05758.3-2"/>
    <property type="match status" value="1"/>
</dbReference>
<dbReference type="AlphaFoldDB" id="A0A0A0D5D0"/>
<evidence type="ECO:0000256" key="3">
    <source>
        <dbReference type="ARBA" id="ARBA00022781"/>
    </source>
</evidence>
<name>A0A0A0D5D0_9PROT</name>
<keyword evidence="2 8" id="KW-0813">Transport</keyword>
<evidence type="ECO:0000256" key="2">
    <source>
        <dbReference type="ARBA" id="ARBA00022448"/>
    </source>
</evidence>
<protein>
    <recommendedName>
        <fullName evidence="8">ATP synthase subunit delta</fullName>
    </recommendedName>
    <alternativeName>
        <fullName evidence="8">ATP synthase F(1) sector subunit delta</fullName>
    </alternativeName>
    <alternativeName>
        <fullName evidence="8">F-type ATPase subunit delta</fullName>
        <shortName evidence="8">F-ATPase subunit delta</shortName>
    </alternativeName>
</protein>
<sequence>MAATGSGLSGLASSYATALYALADEGKTLDQTADDLRGLKTALAESEDLRRLVRSPLLSRDAQGKAMAAVLEKAGVSDLVRRFIGLVARNRRLFALDAMIDAFLAELARRRGEVTADVTAATALTDRQTEALVDQLKKAMGAKVQVNVKVDPALLGGMIVKVGSRMVDSSLRTKLAKLQLAMKGTV</sequence>
<evidence type="ECO:0000256" key="4">
    <source>
        <dbReference type="ARBA" id="ARBA00023065"/>
    </source>
</evidence>
<reference evidence="9 10" key="1">
    <citation type="submission" date="2014-01" db="EMBL/GenBank/DDBJ databases">
        <title>Genome sequence determination for a cystic fibrosis isolate, Inquilinus limosus.</title>
        <authorList>
            <person name="Pino M."/>
            <person name="Di Conza J."/>
            <person name="Gutkind G."/>
        </authorList>
    </citation>
    <scope>NUCLEOTIDE SEQUENCE [LARGE SCALE GENOMIC DNA]</scope>
    <source>
        <strain evidence="9 10">MP06</strain>
    </source>
</reference>
<dbReference type="GO" id="GO:0005886">
    <property type="term" value="C:plasma membrane"/>
    <property type="evidence" value="ECO:0007669"/>
    <property type="project" value="UniProtKB-SubCell"/>
</dbReference>
<gene>
    <name evidence="8" type="primary">atpH</name>
    <name evidence="9" type="ORF">P409_17920</name>
</gene>
<comment type="function">
    <text evidence="8">F(1)F(0) ATP synthase produces ATP from ADP in the presence of a proton or sodium gradient. F-type ATPases consist of two structural domains, F(1) containing the extramembraneous catalytic core and F(0) containing the membrane proton channel, linked together by a central stalk and a peripheral stalk. During catalysis, ATP synthesis in the catalytic domain of F(1) is coupled via a rotary mechanism of the central stalk subunits to proton translocation.</text>
</comment>
<evidence type="ECO:0000256" key="7">
    <source>
        <dbReference type="ARBA" id="ARBA00023310"/>
    </source>
</evidence>
<keyword evidence="7 8" id="KW-0066">ATP synthesis</keyword>
<dbReference type="PROSITE" id="PS00389">
    <property type="entry name" value="ATPASE_DELTA"/>
    <property type="match status" value="1"/>
</dbReference>
<evidence type="ECO:0000256" key="5">
    <source>
        <dbReference type="ARBA" id="ARBA00023136"/>
    </source>
</evidence>
<dbReference type="EMBL" id="JANX01000230">
    <property type="protein sequence ID" value="KGM33048.1"/>
    <property type="molecule type" value="Genomic_DNA"/>
</dbReference>
<evidence type="ECO:0000313" key="9">
    <source>
        <dbReference type="EMBL" id="KGM33048.1"/>
    </source>
</evidence>
<keyword evidence="4 8" id="KW-0406">Ion transport</keyword>
<dbReference type="GO" id="GO:0046933">
    <property type="term" value="F:proton-transporting ATP synthase activity, rotational mechanism"/>
    <property type="evidence" value="ECO:0007669"/>
    <property type="project" value="UniProtKB-UniRule"/>
</dbReference>
<dbReference type="SUPFAM" id="SSF47928">
    <property type="entry name" value="N-terminal domain of the delta subunit of the F1F0-ATP synthase"/>
    <property type="match status" value="1"/>
</dbReference>
<keyword evidence="3 8" id="KW-0375">Hydrogen ion transport</keyword>
<dbReference type="Gene3D" id="1.10.520.20">
    <property type="entry name" value="N-terminal domain of the delta subunit of the F1F0-ATP synthase"/>
    <property type="match status" value="1"/>
</dbReference>
<dbReference type="OrthoDB" id="9796185at2"/>
<dbReference type="Pfam" id="PF00213">
    <property type="entry name" value="OSCP"/>
    <property type="match status" value="1"/>
</dbReference>
<keyword evidence="8" id="KW-1003">Cell membrane</keyword>
<comment type="similarity">
    <text evidence="8">Belongs to the ATPase delta chain family.</text>
</comment>
<dbReference type="PANTHER" id="PTHR11910">
    <property type="entry name" value="ATP SYNTHASE DELTA CHAIN"/>
    <property type="match status" value="1"/>
</dbReference>
<evidence type="ECO:0000256" key="1">
    <source>
        <dbReference type="ARBA" id="ARBA00004370"/>
    </source>
</evidence>
<accession>A0A0A0D5D0</accession>
<dbReference type="InterPro" id="IPR020781">
    <property type="entry name" value="ATPase_OSCP/d_CS"/>
</dbReference>
<evidence type="ECO:0000313" key="10">
    <source>
        <dbReference type="Proteomes" id="UP000029995"/>
    </source>
</evidence>
<comment type="function">
    <text evidence="8">This protein is part of the stalk that links CF(0) to CF(1). It either transmits conformational changes from CF(0) to CF(1) or is implicated in proton conduction.</text>
</comment>
<dbReference type="PRINTS" id="PR00125">
    <property type="entry name" value="ATPASEDELTA"/>
</dbReference>
<dbReference type="NCBIfam" id="TIGR01145">
    <property type="entry name" value="ATP_synt_delta"/>
    <property type="match status" value="1"/>
</dbReference>
<dbReference type="InterPro" id="IPR000711">
    <property type="entry name" value="ATPase_OSCP/dsu"/>
</dbReference>
<dbReference type="InterPro" id="IPR026015">
    <property type="entry name" value="ATP_synth_OSCP/delta_N_sf"/>
</dbReference>
<dbReference type="GO" id="GO:0045259">
    <property type="term" value="C:proton-transporting ATP synthase complex"/>
    <property type="evidence" value="ECO:0007669"/>
    <property type="project" value="UniProtKB-KW"/>
</dbReference>